<evidence type="ECO:0000313" key="1">
    <source>
        <dbReference type="EMBL" id="KAK9912283.1"/>
    </source>
</evidence>
<reference evidence="1 2" key="1">
    <citation type="journal article" date="2023" name="G3 (Bethesda)">
        <title>A chromosome-length genome assembly and annotation of blackberry (Rubus argutus, cv. 'Hillquist').</title>
        <authorList>
            <person name="Bruna T."/>
            <person name="Aryal R."/>
            <person name="Dudchenko O."/>
            <person name="Sargent D.J."/>
            <person name="Mead D."/>
            <person name="Buti M."/>
            <person name="Cavallini A."/>
            <person name="Hytonen T."/>
            <person name="Andres J."/>
            <person name="Pham M."/>
            <person name="Weisz D."/>
            <person name="Mascagni F."/>
            <person name="Usai G."/>
            <person name="Natali L."/>
            <person name="Bassil N."/>
            <person name="Fernandez G.E."/>
            <person name="Lomsadze A."/>
            <person name="Armour M."/>
            <person name="Olukolu B."/>
            <person name="Poorten T."/>
            <person name="Britton C."/>
            <person name="Davik J."/>
            <person name="Ashrafi H."/>
            <person name="Aiden E.L."/>
            <person name="Borodovsky M."/>
            <person name="Worthington M."/>
        </authorList>
    </citation>
    <scope>NUCLEOTIDE SEQUENCE [LARGE SCALE GENOMIC DNA]</scope>
    <source>
        <strain evidence="1">PI 553951</strain>
    </source>
</reference>
<sequence length="140" mass="15749">MPLLRPLYALSPITTAPPIQPNIPMASLQLLHGTHSTTKDTHVLPQTCALPQTTEPVRLPHRRRRRKAHLSCATLPCSATSPCYLLCRRCAVKPRSLSSLPQPPYAHYRRRSQLYPLAQSPQLTTTPQSHRRLLLCSSLF</sequence>
<dbReference type="AlphaFoldDB" id="A0AAW1VVA9"/>
<dbReference type="EMBL" id="JBEDUW010000007">
    <property type="protein sequence ID" value="KAK9912283.1"/>
    <property type="molecule type" value="Genomic_DNA"/>
</dbReference>
<accession>A0AAW1VVA9</accession>
<comment type="caution">
    <text evidence="1">The sequence shown here is derived from an EMBL/GenBank/DDBJ whole genome shotgun (WGS) entry which is preliminary data.</text>
</comment>
<protein>
    <submittedName>
        <fullName evidence="1">Uncharacterized protein</fullName>
    </submittedName>
</protein>
<organism evidence="1 2">
    <name type="scientific">Rubus argutus</name>
    <name type="common">Southern blackberry</name>
    <dbReference type="NCBI Taxonomy" id="59490"/>
    <lineage>
        <taxon>Eukaryota</taxon>
        <taxon>Viridiplantae</taxon>
        <taxon>Streptophyta</taxon>
        <taxon>Embryophyta</taxon>
        <taxon>Tracheophyta</taxon>
        <taxon>Spermatophyta</taxon>
        <taxon>Magnoliopsida</taxon>
        <taxon>eudicotyledons</taxon>
        <taxon>Gunneridae</taxon>
        <taxon>Pentapetalae</taxon>
        <taxon>rosids</taxon>
        <taxon>fabids</taxon>
        <taxon>Rosales</taxon>
        <taxon>Rosaceae</taxon>
        <taxon>Rosoideae</taxon>
        <taxon>Rosoideae incertae sedis</taxon>
        <taxon>Rubus</taxon>
    </lineage>
</organism>
<evidence type="ECO:0000313" key="2">
    <source>
        <dbReference type="Proteomes" id="UP001457282"/>
    </source>
</evidence>
<dbReference type="Proteomes" id="UP001457282">
    <property type="component" value="Unassembled WGS sequence"/>
</dbReference>
<name>A0AAW1VVA9_RUBAR</name>
<proteinExistence type="predicted"/>
<gene>
    <name evidence="1" type="ORF">M0R45_036153</name>
</gene>
<keyword evidence="2" id="KW-1185">Reference proteome</keyword>